<dbReference type="PANTHER" id="PTHR21485">
    <property type="entry name" value="HAD SUPERFAMILY MEMBERS CMAS AND KDSC"/>
    <property type="match status" value="1"/>
</dbReference>
<dbReference type="CDD" id="cd02513">
    <property type="entry name" value="CMP-NeuAc_Synthase"/>
    <property type="match status" value="1"/>
</dbReference>
<reference evidence="2 4" key="2">
    <citation type="submission" date="2023-10" db="EMBL/GenBank/DDBJ databases">
        <title>To unveil natural product biosynthetic capacity in Pseudoalteromonas.</title>
        <authorList>
            <person name="Wang J."/>
        </authorList>
    </citation>
    <scope>NUCLEOTIDE SEQUENCE [LARGE SCALE GENOMIC DNA]</scope>
    <source>
        <strain evidence="2 4">DSM 15914</strain>
    </source>
</reference>
<dbReference type="InterPro" id="IPR050793">
    <property type="entry name" value="CMP-NeuNAc_synthase"/>
</dbReference>
<sequence length="236" mass="26716">MINGKKVLALIPARSGSKRLPKKNKLPLGGKPLISWSIQAAQKSKYIDEVIVSTDDVDVAEIALKHNAIVPELRPKSLSSDASSSLDVLIYVIDKFRHNSDIIVLLQPTSPLRKQIHIDEALELFFEKSANSVVSVTPCEHSPLWSNFLANDLSMKNFIEPEEIKRSQDLEVFYRLNGAIYIYDIDDLMLNKKVEYTENTFAYIMDNKFSYDIDTQLDFDVVEALVGAGSFDREFE</sequence>
<evidence type="ECO:0000313" key="4">
    <source>
        <dbReference type="Proteomes" id="UP001304419"/>
    </source>
</evidence>
<dbReference type="GO" id="GO:0008781">
    <property type="term" value="F:N-acylneuraminate cytidylyltransferase activity"/>
    <property type="evidence" value="ECO:0007669"/>
    <property type="project" value="TreeGrafter"/>
</dbReference>
<protein>
    <submittedName>
        <fullName evidence="1">Acylneuraminate cytidylyltransferase family protein</fullName>
        <ecNumber evidence="2">2.7.7.-</ecNumber>
    </submittedName>
</protein>
<dbReference type="AlphaFoldDB" id="A0A8I2KMK9"/>
<evidence type="ECO:0000313" key="1">
    <source>
        <dbReference type="EMBL" id="NLR23405.1"/>
    </source>
</evidence>
<reference evidence="1" key="1">
    <citation type="submission" date="2019-10" db="EMBL/GenBank/DDBJ databases">
        <authorList>
            <person name="Paulsen S."/>
        </authorList>
    </citation>
    <scope>NUCLEOTIDE SEQUENCE</scope>
    <source>
        <strain evidence="1">LMG 19692</strain>
    </source>
</reference>
<evidence type="ECO:0000313" key="2">
    <source>
        <dbReference type="EMBL" id="WOX29216.1"/>
    </source>
</evidence>
<organism evidence="1 3">
    <name type="scientific">Pseudoalteromonas maricaloris</name>
    <dbReference type="NCBI Taxonomy" id="184924"/>
    <lineage>
        <taxon>Bacteria</taxon>
        <taxon>Pseudomonadati</taxon>
        <taxon>Pseudomonadota</taxon>
        <taxon>Gammaproteobacteria</taxon>
        <taxon>Alteromonadales</taxon>
        <taxon>Pseudoalteromonadaceae</taxon>
        <taxon>Pseudoalteromonas</taxon>
    </lineage>
</organism>
<evidence type="ECO:0000313" key="3">
    <source>
        <dbReference type="Proteomes" id="UP000646877"/>
    </source>
</evidence>
<dbReference type="InterPro" id="IPR029044">
    <property type="entry name" value="Nucleotide-diphossugar_trans"/>
</dbReference>
<keyword evidence="1" id="KW-0808">Transferase</keyword>
<proteinExistence type="predicted"/>
<dbReference type="PANTHER" id="PTHR21485:SF6">
    <property type="entry name" value="N-ACYLNEURAMINATE CYTIDYLYLTRANSFERASE-RELATED"/>
    <property type="match status" value="1"/>
</dbReference>
<dbReference type="InterPro" id="IPR003329">
    <property type="entry name" value="Cytidylyl_trans"/>
</dbReference>
<keyword evidence="4" id="KW-1185">Reference proteome</keyword>
<accession>A0A8I2KMK9</accession>
<dbReference type="Proteomes" id="UP000646877">
    <property type="component" value="Unassembled WGS sequence"/>
</dbReference>
<keyword evidence="1" id="KW-0548">Nucleotidyltransferase</keyword>
<dbReference type="EMBL" id="CP137578">
    <property type="protein sequence ID" value="WOX29216.1"/>
    <property type="molecule type" value="Genomic_DNA"/>
</dbReference>
<dbReference type="Proteomes" id="UP001304419">
    <property type="component" value="Chromosome 1"/>
</dbReference>
<dbReference type="Gene3D" id="3.90.550.10">
    <property type="entry name" value="Spore Coat Polysaccharide Biosynthesis Protein SpsA, Chain A"/>
    <property type="match status" value="1"/>
</dbReference>
<dbReference type="SUPFAM" id="SSF53448">
    <property type="entry name" value="Nucleotide-diphospho-sugar transferases"/>
    <property type="match status" value="1"/>
</dbReference>
<dbReference type="EMBL" id="WEIA01000015">
    <property type="protein sequence ID" value="NLR23405.1"/>
    <property type="molecule type" value="Genomic_DNA"/>
</dbReference>
<dbReference type="RefSeq" id="WP_193522374.1">
    <property type="nucleotide sequence ID" value="NZ_CBCSDF010000019.1"/>
</dbReference>
<dbReference type="Pfam" id="PF02348">
    <property type="entry name" value="CTP_transf_3"/>
    <property type="match status" value="1"/>
</dbReference>
<gene>
    <name evidence="1" type="ORF">F9Y85_19225</name>
    <name evidence="2" type="ORF">R5H13_02790</name>
</gene>
<name>A0A8I2KMK9_9GAMM</name>
<dbReference type="EC" id="2.7.7.-" evidence="2"/>